<organism evidence="1 2">
    <name type="scientific">Melia azedarach</name>
    <name type="common">Chinaberry tree</name>
    <dbReference type="NCBI Taxonomy" id="155640"/>
    <lineage>
        <taxon>Eukaryota</taxon>
        <taxon>Viridiplantae</taxon>
        <taxon>Streptophyta</taxon>
        <taxon>Embryophyta</taxon>
        <taxon>Tracheophyta</taxon>
        <taxon>Spermatophyta</taxon>
        <taxon>Magnoliopsida</taxon>
        <taxon>eudicotyledons</taxon>
        <taxon>Gunneridae</taxon>
        <taxon>Pentapetalae</taxon>
        <taxon>rosids</taxon>
        <taxon>malvids</taxon>
        <taxon>Sapindales</taxon>
        <taxon>Meliaceae</taxon>
        <taxon>Melia</taxon>
    </lineage>
</organism>
<name>A0ACC1YI97_MELAZ</name>
<feature type="non-terminal residue" evidence="1">
    <location>
        <position position="1"/>
    </location>
</feature>
<dbReference type="EMBL" id="CM051396">
    <property type="protein sequence ID" value="KAJ4723147.1"/>
    <property type="molecule type" value="Genomic_DNA"/>
</dbReference>
<comment type="caution">
    <text evidence="1">The sequence shown here is derived from an EMBL/GenBank/DDBJ whole genome shotgun (WGS) entry which is preliminary data.</text>
</comment>
<gene>
    <name evidence="1" type="ORF">OWV82_006556</name>
</gene>
<proteinExistence type="predicted"/>
<evidence type="ECO:0000313" key="1">
    <source>
        <dbReference type="EMBL" id="KAJ4723147.1"/>
    </source>
</evidence>
<accession>A0ACC1YI97</accession>
<reference evidence="1 2" key="1">
    <citation type="journal article" date="2023" name="Science">
        <title>Complex scaffold remodeling in plant triterpene biosynthesis.</title>
        <authorList>
            <person name="De La Pena R."/>
            <person name="Hodgson H."/>
            <person name="Liu J.C."/>
            <person name="Stephenson M.J."/>
            <person name="Martin A.C."/>
            <person name="Owen C."/>
            <person name="Harkess A."/>
            <person name="Leebens-Mack J."/>
            <person name="Jimenez L.E."/>
            <person name="Osbourn A."/>
            <person name="Sattely E.S."/>
        </authorList>
    </citation>
    <scope>NUCLEOTIDE SEQUENCE [LARGE SCALE GENOMIC DNA]</scope>
    <source>
        <strain evidence="2">cv. JPN11</strain>
        <tissue evidence="1">Leaf</tissue>
    </source>
</reference>
<evidence type="ECO:0000313" key="2">
    <source>
        <dbReference type="Proteomes" id="UP001164539"/>
    </source>
</evidence>
<keyword evidence="2" id="KW-1185">Reference proteome</keyword>
<sequence length="196" mass="22274">SPKSNLLVSSLSACRRQEVDMDKSWIDLSNRVSDCYINGVKKFLDFALQTKLMIQGFIVLGQFNEHFSEILNDEQSDSVREKIFSDVMGLDTHGRERMKKSSSKSSSVNESVLRDGIRAEVHKEYESVIDDLKAKYDELYVELQSIRTHFQSCKCGCQINMVRNEQVGDTSSAHHGHHMAFNADTQVDSPSQENHP</sequence>
<dbReference type="Proteomes" id="UP001164539">
    <property type="component" value="Chromosome 3"/>
</dbReference>
<protein>
    <submittedName>
        <fullName evidence="1">Plant transposase</fullName>
    </submittedName>
</protein>